<proteinExistence type="predicted"/>
<dbReference type="RefSeq" id="WP_063820607.1">
    <property type="nucleotide sequence ID" value="NZ_JBIRUQ010000001.1"/>
</dbReference>
<dbReference type="EMBL" id="JBIRUQ010000001">
    <property type="protein sequence ID" value="MFI1459257.1"/>
    <property type="molecule type" value="Genomic_DNA"/>
</dbReference>
<sequence>MSEETPPRPMSNMLNAANEGQISVQMTPEDFIYLDRDCTYFKDQIDKIQMLADQVSKQDPWGLGEANDDLISARAMVGRWKVKARGAPDGNGVYEIMEQHYQIVDDIQNVFRAMRDRMVQADSEFAAAFNSLNTTLPDRPPAGPAVDLNAFIGGQA</sequence>
<evidence type="ECO:0000313" key="1">
    <source>
        <dbReference type="EMBL" id="MFI1459257.1"/>
    </source>
</evidence>
<organism evidence="1 2">
    <name type="scientific">Nocardia carnea</name>
    <dbReference type="NCBI Taxonomy" id="37328"/>
    <lineage>
        <taxon>Bacteria</taxon>
        <taxon>Bacillati</taxon>
        <taxon>Actinomycetota</taxon>
        <taxon>Actinomycetes</taxon>
        <taxon>Mycobacteriales</taxon>
        <taxon>Nocardiaceae</taxon>
        <taxon>Nocardia</taxon>
    </lineage>
</organism>
<dbReference type="Proteomes" id="UP001611263">
    <property type="component" value="Unassembled WGS sequence"/>
</dbReference>
<evidence type="ECO:0008006" key="3">
    <source>
        <dbReference type="Google" id="ProtNLM"/>
    </source>
</evidence>
<name>A0ABW7TE04_9NOCA</name>
<dbReference type="GeneID" id="93506474"/>
<protein>
    <recommendedName>
        <fullName evidence="3">WXG100 family type VII secretion target</fullName>
    </recommendedName>
</protein>
<evidence type="ECO:0000313" key="2">
    <source>
        <dbReference type="Proteomes" id="UP001611263"/>
    </source>
</evidence>
<gene>
    <name evidence="1" type="ORF">ACH4WX_00895</name>
</gene>
<comment type="caution">
    <text evidence="1">The sequence shown here is derived from an EMBL/GenBank/DDBJ whole genome shotgun (WGS) entry which is preliminary data.</text>
</comment>
<accession>A0ABW7TE04</accession>
<reference evidence="1 2" key="1">
    <citation type="submission" date="2024-10" db="EMBL/GenBank/DDBJ databases">
        <title>The Natural Products Discovery Center: Release of the First 8490 Sequenced Strains for Exploring Actinobacteria Biosynthetic Diversity.</title>
        <authorList>
            <person name="Kalkreuter E."/>
            <person name="Kautsar S.A."/>
            <person name="Yang D."/>
            <person name="Bader C.D."/>
            <person name="Teijaro C.N."/>
            <person name="Fluegel L."/>
            <person name="Davis C.M."/>
            <person name="Simpson J.R."/>
            <person name="Lauterbach L."/>
            <person name="Steele A.D."/>
            <person name="Gui C."/>
            <person name="Meng S."/>
            <person name="Li G."/>
            <person name="Viehrig K."/>
            <person name="Ye F."/>
            <person name="Su P."/>
            <person name="Kiefer A.F."/>
            <person name="Nichols A."/>
            <person name="Cepeda A.J."/>
            <person name="Yan W."/>
            <person name="Fan B."/>
            <person name="Jiang Y."/>
            <person name="Adhikari A."/>
            <person name="Zheng C.-J."/>
            <person name="Schuster L."/>
            <person name="Cowan T.M."/>
            <person name="Smanski M.J."/>
            <person name="Chevrette M.G."/>
            <person name="De Carvalho L.P.S."/>
            <person name="Shen B."/>
        </authorList>
    </citation>
    <scope>NUCLEOTIDE SEQUENCE [LARGE SCALE GENOMIC DNA]</scope>
    <source>
        <strain evidence="1 2">NPDC020568</strain>
    </source>
</reference>
<keyword evidence="2" id="KW-1185">Reference proteome</keyword>